<organism evidence="2 4">
    <name type="scientific">Cupriavidus campinensis</name>
    <dbReference type="NCBI Taxonomy" id="151783"/>
    <lineage>
        <taxon>Bacteria</taxon>
        <taxon>Pseudomonadati</taxon>
        <taxon>Pseudomonadota</taxon>
        <taxon>Betaproteobacteria</taxon>
        <taxon>Burkholderiales</taxon>
        <taxon>Burkholderiaceae</taxon>
        <taxon>Cupriavidus</taxon>
    </lineage>
</organism>
<dbReference type="InterPro" id="IPR008497">
    <property type="entry name" value="DUF779"/>
</dbReference>
<reference evidence="1 3" key="1">
    <citation type="submission" date="2019-05" db="EMBL/GenBank/DDBJ databases">
        <title>Whole genome sequence analysis of Cupriavidus campinensis S14E4C strain.</title>
        <authorList>
            <person name="Abbaszade G."/>
            <person name="Szabo A."/>
            <person name="Toumi M."/>
            <person name="Toth E."/>
        </authorList>
    </citation>
    <scope>NUCLEOTIDE SEQUENCE [LARGE SCALE GENOMIC DNA]</scope>
    <source>
        <strain evidence="1 3">S14E4C</strain>
    </source>
</reference>
<protein>
    <submittedName>
        <fullName evidence="2">DUF779 domain-containing protein</fullName>
    </submittedName>
</protein>
<evidence type="ECO:0000313" key="3">
    <source>
        <dbReference type="Proteomes" id="UP000318943"/>
    </source>
</evidence>
<proteinExistence type="predicted"/>
<dbReference type="AlphaFoldDB" id="A0AAE9I2K4"/>
<sequence length="120" mass="12852">MNAPASERVVATKSAAALLKKLQDEYGPLVLYQPKGCVGRTGLACFPIREFLPGANELKIAEIAGAAFYIRHDDLGDLKTKQIVVDAGPGSGGLFALERRLGVRFFARLRRVAPSRGLAA</sequence>
<dbReference type="RefSeq" id="WP_144198197.1">
    <property type="nucleotide sequence ID" value="NZ_CP043441.1"/>
</dbReference>
<evidence type="ECO:0000313" key="4">
    <source>
        <dbReference type="Proteomes" id="UP001056132"/>
    </source>
</evidence>
<evidence type="ECO:0000313" key="2">
    <source>
        <dbReference type="EMBL" id="URF06302.1"/>
    </source>
</evidence>
<dbReference type="KEGG" id="ccam:M5D45_24630"/>
<name>A0AAE9I2K4_9BURK</name>
<dbReference type="EMBL" id="VCIZ01000007">
    <property type="protein sequence ID" value="TSP12044.1"/>
    <property type="molecule type" value="Genomic_DNA"/>
</dbReference>
<keyword evidence="3" id="KW-1185">Reference proteome</keyword>
<dbReference type="Proteomes" id="UP000318943">
    <property type="component" value="Unassembled WGS sequence"/>
</dbReference>
<dbReference type="EMBL" id="CP097331">
    <property type="protein sequence ID" value="URF06302.1"/>
    <property type="molecule type" value="Genomic_DNA"/>
</dbReference>
<gene>
    <name evidence="1" type="ORF">FGG12_13565</name>
    <name evidence="2" type="ORF">M5D45_24630</name>
</gene>
<accession>A0AAE9I2K4</accession>
<reference evidence="2" key="2">
    <citation type="journal article" date="2022" name="Microbiol. Resour. Announc.">
        <title>Genome Sequence of Cupriavidus campinensis Strain G5, a Member of a Bacterial Consortium Capable of Polyethylene Degradation.</title>
        <authorList>
            <person name="Schneider B."/>
            <person name="Pfeiffer F."/>
            <person name="Dyall-Smith M."/>
            <person name="Kunte H.J."/>
        </authorList>
    </citation>
    <scope>NUCLEOTIDE SEQUENCE</scope>
    <source>
        <strain evidence="2">G5</strain>
    </source>
</reference>
<evidence type="ECO:0000313" key="1">
    <source>
        <dbReference type="EMBL" id="TSP12044.1"/>
    </source>
</evidence>
<reference evidence="2" key="3">
    <citation type="submission" date="2022-05" db="EMBL/GenBank/DDBJ databases">
        <authorList>
            <person name="Kunte H.-J."/>
        </authorList>
    </citation>
    <scope>NUCLEOTIDE SEQUENCE</scope>
    <source>
        <strain evidence="2">G5</strain>
    </source>
</reference>
<dbReference type="Proteomes" id="UP001056132">
    <property type="component" value="Chromosome 2"/>
</dbReference>
<dbReference type="Pfam" id="PF05610">
    <property type="entry name" value="DUF779"/>
    <property type="match status" value="1"/>
</dbReference>